<proteinExistence type="predicted"/>
<dbReference type="RefSeq" id="WP_189480849.1">
    <property type="nucleotide sequence ID" value="NZ_BMYR01000003.1"/>
</dbReference>
<sequence length="204" mass="22737">MKNVVLVAALALLWGCQMAPVPLPPVTESIVEPVIEPPLVVDNVDPEPIVLLAINEEVDTLAAWLDYQQQILVDPDPERARLRALTVFDEVAQLQLALLSLHPDMPYVTRFRIQTQFAEMVSGFPPRLASMFSWALTYNQKLLEAESAVTAVTRLNAQQQDALERMQKTNRDLQKKIDALTQIEAELNTPAATENNTGVNNGQR</sequence>
<name>A0ABQ2WGT0_9ALTE</name>
<keyword evidence="1" id="KW-0175">Coiled coil</keyword>
<comment type="caution">
    <text evidence="3">The sequence shown here is derived from an EMBL/GenBank/DDBJ whole genome shotgun (WGS) entry which is preliminary data.</text>
</comment>
<evidence type="ECO:0000256" key="1">
    <source>
        <dbReference type="SAM" id="Coils"/>
    </source>
</evidence>
<protein>
    <recommendedName>
        <fullName evidence="5">Lipoprotein</fullName>
    </recommendedName>
</protein>
<evidence type="ECO:0008006" key="5">
    <source>
        <dbReference type="Google" id="ProtNLM"/>
    </source>
</evidence>
<gene>
    <name evidence="3" type="ORF">GCM10008111_08410</name>
</gene>
<keyword evidence="2" id="KW-0732">Signal</keyword>
<feature type="coiled-coil region" evidence="1">
    <location>
        <begin position="152"/>
        <end position="186"/>
    </location>
</feature>
<feature type="chain" id="PRO_5045512896" description="Lipoprotein" evidence="2">
    <location>
        <begin position="20"/>
        <end position="204"/>
    </location>
</feature>
<reference evidence="4" key="1">
    <citation type="journal article" date="2019" name="Int. J. Syst. Evol. Microbiol.">
        <title>The Global Catalogue of Microorganisms (GCM) 10K type strain sequencing project: providing services to taxonomists for standard genome sequencing and annotation.</title>
        <authorList>
            <consortium name="The Broad Institute Genomics Platform"/>
            <consortium name="The Broad Institute Genome Sequencing Center for Infectious Disease"/>
            <person name="Wu L."/>
            <person name="Ma J."/>
        </authorList>
    </citation>
    <scope>NUCLEOTIDE SEQUENCE [LARGE SCALE GENOMIC DNA]</scope>
    <source>
        <strain evidence="4">KCTC 23723</strain>
    </source>
</reference>
<feature type="signal peptide" evidence="2">
    <location>
        <begin position="1"/>
        <end position="19"/>
    </location>
</feature>
<evidence type="ECO:0000313" key="4">
    <source>
        <dbReference type="Proteomes" id="UP000634667"/>
    </source>
</evidence>
<evidence type="ECO:0000256" key="2">
    <source>
        <dbReference type="SAM" id="SignalP"/>
    </source>
</evidence>
<dbReference type="Proteomes" id="UP000634667">
    <property type="component" value="Unassembled WGS sequence"/>
</dbReference>
<evidence type="ECO:0000313" key="3">
    <source>
        <dbReference type="EMBL" id="GGW54754.1"/>
    </source>
</evidence>
<organism evidence="3 4">
    <name type="scientific">Alishewanella tabrizica</name>
    <dbReference type="NCBI Taxonomy" id="671278"/>
    <lineage>
        <taxon>Bacteria</taxon>
        <taxon>Pseudomonadati</taxon>
        <taxon>Pseudomonadota</taxon>
        <taxon>Gammaproteobacteria</taxon>
        <taxon>Alteromonadales</taxon>
        <taxon>Alteromonadaceae</taxon>
        <taxon>Alishewanella</taxon>
    </lineage>
</organism>
<dbReference type="EMBL" id="BMYR01000003">
    <property type="protein sequence ID" value="GGW54754.1"/>
    <property type="molecule type" value="Genomic_DNA"/>
</dbReference>
<accession>A0ABQ2WGT0</accession>
<keyword evidence="4" id="KW-1185">Reference proteome</keyword>